<accession>A0A8J6XIV2</accession>
<dbReference type="Proteomes" id="UP000629098">
    <property type="component" value="Unassembled WGS sequence"/>
</dbReference>
<proteinExistence type="predicted"/>
<dbReference type="RefSeq" id="WP_190836733.1">
    <property type="nucleotide sequence ID" value="NZ_CAWPPI010000111.1"/>
</dbReference>
<dbReference type="AlphaFoldDB" id="A0A8J6XIV2"/>
<dbReference type="EMBL" id="JACXAE010000111">
    <property type="protein sequence ID" value="MBD2777665.1"/>
    <property type="molecule type" value="Genomic_DNA"/>
</dbReference>
<organism evidence="1 2">
    <name type="scientific">Iningainema tapete BLCC-T55</name>
    <dbReference type="NCBI Taxonomy" id="2748662"/>
    <lineage>
        <taxon>Bacteria</taxon>
        <taxon>Bacillati</taxon>
        <taxon>Cyanobacteriota</taxon>
        <taxon>Cyanophyceae</taxon>
        <taxon>Nostocales</taxon>
        <taxon>Scytonemataceae</taxon>
        <taxon>Iningainema tapete</taxon>
    </lineage>
</organism>
<reference evidence="1" key="1">
    <citation type="submission" date="2020-09" db="EMBL/GenBank/DDBJ databases">
        <title>Iningainema tapete sp. nov. (Scytonemataceae, Cyanobacteria) from greenhouses in central Florida (USA) produces two types of nodularin with biosynthetic potential for microcystin-LR and anabaenopeptins.</title>
        <authorList>
            <person name="Berthold D.E."/>
            <person name="Lefler F.W."/>
            <person name="Huang I.-S."/>
            <person name="Abdulla H."/>
            <person name="Zimba P.V."/>
            <person name="Laughinghouse H.D. IV."/>
        </authorList>
    </citation>
    <scope>NUCLEOTIDE SEQUENCE</scope>
    <source>
        <strain evidence="1">BLCCT55</strain>
    </source>
</reference>
<evidence type="ECO:0000313" key="2">
    <source>
        <dbReference type="Proteomes" id="UP000629098"/>
    </source>
</evidence>
<comment type="caution">
    <text evidence="1">The sequence shown here is derived from an EMBL/GenBank/DDBJ whole genome shotgun (WGS) entry which is preliminary data.</text>
</comment>
<protein>
    <submittedName>
        <fullName evidence="1">Uncharacterized protein</fullName>
    </submittedName>
</protein>
<gene>
    <name evidence="1" type="ORF">ICL16_37890</name>
</gene>
<keyword evidence="2" id="KW-1185">Reference proteome</keyword>
<sequence>MPFNTLLLSGCFLPGKTSFIENGVEISLQPETGETVLFFSIDEQSNSNCKLRQLLEINKPGMKICDLIVFYARGEERTICFVELKGSDLKTAIEQVINTYSSFKSLLKTQNNLYTAKAFIRINNSPPRETDKYKQELISVFGESNYDISRSKDLGEFLRGVARQLKGKRKKGR</sequence>
<evidence type="ECO:0000313" key="1">
    <source>
        <dbReference type="EMBL" id="MBD2777665.1"/>
    </source>
</evidence>
<name>A0A8J6XIV2_9CYAN</name>